<organism evidence="2 3">
    <name type="scientific">Candidatus Kaiserbacteria bacterium RIFCSPLOWO2_12_FULL_50_28</name>
    <dbReference type="NCBI Taxonomy" id="1798527"/>
    <lineage>
        <taxon>Bacteria</taxon>
        <taxon>Candidatus Kaiseribacteriota</taxon>
    </lineage>
</organism>
<gene>
    <name evidence="2" type="ORF">A3H15_00595</name>
</gene>
<comment type="caution">
    <text evidence="2">The sequence shown here is derived from an EMBL/GenBank/DDBJ whole genome shotgun (WGS) entry which is preliminary data.</text>
</comment>
<sequence>MQTDQAGGEIQATKFLHVQTAITVRMESVTSRIREKDKTEEAAAGSGFARRMPQEKEEGTSMIRGRAVAV</sequence>
<proteinExistence type="predicted"/>
<dbReference type="AlphaFoldDB" id="A0A1F6FPS4"/>
<feature type="region of interest" description="Disordered" evidence="1">
    <location>
        <begin position="33"/>
        <end position="70"/>
    </location>
</feature>
<dbReference type="EMBL" id="MFMO01000019">
    <property type="protein sequence ID" value="OGG87861.1"/>
    <property type="molecule type" value="Genomic_DNA"/>
</dbReference>
<evidence type="ECO:0000256" key="1">
    <source>
        <dbReference type="SAM" id="MobiDB-lite"/>
    </source>
</evidence>
<evidence type="ECO:0000313" key="2">
    <source>
        <dbReference type="EMBL" id="OGG87861.1"/>
    </source>
</evidence>
<protein>
    <submittedName>
        <fullName evidence="2">Uncharacterized protein</fullName>
    </submittedName>
</protein>
<name>A0A1F6FPS4_9BACT</name>
<accession>A0A1F6FPS4</accession>
<reference evidence="2 3" key="1">
    <citation type="journal article" date="2016" name="Nat. Commun.">
        <title>Thousands of microbial genomes shed light on interconnected biogeochemical processes in an aquifer system.</title>
        <authorList>
            <person name="Anantharaman K."/>
            <person name="Brown C.T."/>
            <person name="Hug L.A."/>
            <person name="Sharon I."/>
            <person name="Castelle C.J."/>
            <person name="Probst A.J."/>
            <person name="Thomas B.C."/>
            <person name="Singh A."/>
            <person name="Wilkins M.J."/>
            <person name="Karaoz U."/>
            <person name="Brodie E.L."/>
            <person name="Williams K.H."/>
            <person name="Hubbard S.S."/>
            <person name="Banfield J.F."/>
        </authorList>
    </citation>
    <scope>NUCLEOTIDE SEQUENCE [LARGE SCALE GENOMIC DNA]</scope>
</reference>
<dbReference type="Proteomes" id="UP000177968">
    <property type="component" value="Unassembled WGS sequence"/>
</dbReference>
<evidence type="ECO:0000313" key="3">
    <source>
        <dbReference type="Proteomes" id="UP000177968"/>
    </source>
</evidence>